<organism evidence="1 2">
    <name type="scientific">Fibrisoma montanum</name>
    <dbReference type="NCBI Taxonomy" id="2305895"/>
    <lineage>
        <taxon>Bacteria</taxon>
        <taxon>Pseudomonadati</taxon>
        <taxon>Bacteroidota</taxon>
        <taxon>Cytophagia</taxon>
        <taxon>Cytophagales</taxon>
        <taxon>Spirosomataceae</taxon>
        <taxon>Fibrisoma</taxon>
    </lineage>
</organism>
<sequence>MQRRSVLKNLAIGVGGLVSLPAWASGWTPESIGRVSTVALNEEALLGELVETFIPQTDTPGAKALGVHQFALRMIRDCYDPSAQTMLQQGLALMDSTAQQTHGKGFMKCDATQRKDVLTRLAASTDPVGKPFVDMVKGLTIRGYTNSEFYLVNVQKYVMAPGFYHGCVPVQKIAVNGTR</sequence>
<evidence type="ECO:0000313" key="2">
    <source>
        <dbReference type="Proteomes" id="UP000283523"/>
    </source>
</evidence>
<proteinExistence type="predicted"/>
<evidence type="ECO:0000313" key="1">
    <source>
        <dbReference type="EMBL" id="RIV25182.1"/>
    </source>
</evidence>
<dbReference type="RefSeq" id="WP_119667068.1">
    <property type="nucleotide sequence ID" value="NZ_QXED01000002.1"/>
</dbReference>
<dbReference type="AlphaFoldDB" id="A0A418MEE8"/>
<keyword evidence="2" id="KW-1185">Reference proteome</keyword>
<protein>
    <submittedName>
        <fullName evidence="1">Gluconate 2-dehydrogenase subunit 3 family protein</fullName>
    </submittedName>
</protein>
<dbReference type="Proteomes" id="UP000283523">
    <property type="component" value="Unassembled WGS sequence"/>
</dbReference>
<reference evidence="1 2" key="1">
    <citation type="submission" date="2018-08" db="EMBL/GenBank/DDBJ databases">
        <title>Fibrisoma montanum sp. nov., isolated from Danxia mountain soil.</title>
        <authorList>
            <person name="Huang Y."/>
        </authorList>
    </citation>
    <scope>NUCLEOTIDE SEQUENCE [LARGE SCALE GENOMIC DNA]</scope>
    <source>
        <strain evidence="1 2">HYT19</strain>
    </source>
</reference>
<dbReference type="EMBL" id="QXED01000002">
    <property type="protein sequence ID" value="RIV25182.1"/>
    <property type="molecule type" value="Genomic_DNA"/>
</dbReference>
<dbReference type="Pfam" id="PF13618">
    <property type="entry name" value="Gluconate_2-dh3"/>
    <property type="match status" value="1"/>
</dbReference>
<comment type="caution">
    <text evidence="1">The sequence shown here is derived from an EMBL/GenBank/DDBJ whole genome shotgun (WGS) entry which is preliminary data.</text>
</comment>
<dbReference type="OrthoDB" id="6385145at2"/>
<dbReference type="InterPro" id="IPR027056">
    <property type="entry name" value="Gluconate_2DH_su3"/>
</dbReference>
<name>A0A418MEE8_9BACT</name>
<accession>A0A418MEE8</accession>
<gene>
    <name evidence="1" type="ORF">DYU11_07665</name>
</gene>